<dbReference type="InterPro" id="IPR006675">
    <property type="entry name" value="HDIG_dom"/>
</dbReference>
<evidence type="ECO:0000313" key="4">
    <source>
        <dbReference type="Proteomes" id="UP000671879"/>
    </source>
</evidence>
<dbReference type="PANTHER" id="PTHR37294">
    <property type="entry name" value="3'-5' EXORIBONUCLEASE YHAM"/>
    <property type="match status" value="1"/>
</dbReference>
<dbReference type="Pfam" id="PF01966">
    <property type="entry name" value="HD"/>
    <property type="match status" value="1"/>
</dbReference>
<dbReference type="EMBL" id="CP072943">
    <property type="protein sequence ID" value="QTX33464.1"/>
    <property type="molecule type" value="Genomic_DNA"/>
</dbReference>
<gene>
    <name evidence="3" type="ORF">KAR29_06235</name>
</gene>
<dbReference type="PROSITE" id="PS51831">
    <property type="entry name" value="HD"/>
    <property type="match status" value="1"/>
</dbReference>
<evidence type="ECO:0000259" key="2">
    <source>
        <dbReference type="PROSITE" id="PS51831"/>
    </source>
</evidence>
<dbReference type="InterPro" id="IPR006674">
    <property type="entry name" value="HD_domain"/>
</dbReference>
<organism evidence="3 4">
    <name type="scientific">Aminithiophilus ramosus</name>
    <dbReference type="NCBI Taxonomy" id="3029084"/>
    <lineage>
        <taxon>Bacteria</taxon>
        <taxon>Thermotogati</taxon>
        <taxon>Synergistota</taxon>
        <taxon>Synergistia</taxon>
        <taxon>Synergistales</taxon>
        <taxon>Aminithiophilaceae</taxon>
        <taxon>Aminithiophilus</taxon>
    </lineage>
</organism>
<dbReference type="AlphaFoldDB" id="A0A9Q7AG33"/>
<evidence type="ECO:0000256" key="1">
    <source>
        <dbReference type="ARBA" id="ARBA00022801"/>
    </source>
</evidence>
<dbReference type="SUPFAM" id="SSF109604">
    <property type="entry name" value="HD-domain/PDEase-like"/>
    <property type="match status" value="1"/>
</dbReference>
<reference evidence="4" key="1">
    <citation type="submission" date="2021-04" db="EMBL/GenBank/DDBJ databases">
        <title>A novel Synergistetes isolate from a pyrite-forming mixed culture.</title>
        <authorList>
            <person name="Bunk B."/>
            <person name="Sproer C."/>
            <person name="Spring S."/>
            <person name="Pester M."/>
        </authorList>
    </citation>
    <scope>NUCLEOTIDE SEQUENCE [LARGE SCALE GENOMIC DNA]</scope>
    <source>
        <strain evidence="4">J.5.4.2-T.3.5.2</strain>
    </source>
</reference>
<accession>A0A9Q7AG33</accession>
<feature type="domain" description="HD" evidence="2">
    <location>
        <begin position="184"/>
        <end position="307"/>
    </location>
</feature>
<dbReference type="Gene3D" id="1.10.3210.10">
    <property type="entry name" value="Hypothetical protein af1432"/>
    <property type="match status" value="1"/>
</dbReference>
<dbReference type="KEGG" id="aram:KAR29_06235"/>
<dbReference type="PANTHER" id="PTHR37294:SF1">
    <property type="entry name" value="3'-5' EXORIBONUCLEASE YHAM"/>
    <property type="match status" value="1"/>
</dbReference>
<dbReference type="GO" id="GO:0031125">
    <property type="term" value="P:rRNA 3'-end processing"/>
    <property type="evidence" value="ECO:0007669"/>
    <property type="project" value="TreeGrafter"/>
</dbReference>
<proteinExistence type="predicted"/>
<dbReference type="InterPro" id="IPR050798">
    <property type="entry name" value="YhaM_exoribonuc/phosphodiest"/>
</dbReference>
<dbReference type="RefSeq" id="WP_274374751.1">
    <property type="nucleotide sequence ID" value="NZ_CP072943.1"/>
</dbReference>
<sequence length="347" mass="38785">MTETVQRCTISEIRNLADGQAFKGSFVVQKISRRKDKNDRPFWDLHVMDRTGTVEGKVWSDAVWFDFPDGAEPLRIDNEDRIGRDGLDGQTVGLRGKKVTFNGRPQVNFTALFLLDQKSHPPHDFVQRSPVPEEELQRRFEALRALCAGSVGAFLDFVFSGERGASFRVVPAAVSHHHAYVHGLLEHTVSVAENAFALARSNRDRGLAVDVALTVAGALIHDLGKIESYVLNPTPEVTVEGTFLDHIPLGFALFSRLADEFGLEGEERTLLGHIILSHHGQKEYGSPVLPASPEALIVAAADELDFRLFCWREAVSDLDEGREISDFHRSTQRRFWKRSPFAQEVTS</sequence>
<protein>
    <submittedName>
        <fullName evidence="3">HD domain-containing protein</fullName>
    </submittedName>
</protein>
<evidence type="ECO:0000313" key="3">
    <source>
        <dbReference type="EMBL" id="QTX33464.1"/>
    </source>
</evidence>
<dbReference type="CDD" id="cd00077">
    <property type="entry name" value="HDc"/>
    <property type="match status" value="1"/>
</dbReference>
<keyword evidence="4" id="KW-1185">Reference proteome</keyword>
<dbReference type="GO" id="GO:0016787">
    <property type="term" value="F:hydrolase activity"/>
    <property type="evidence" value="ECO:0007669"/>
    <property type="project" value="UniProtKB-KW"/>
</dbReference>
<name>A0A9Q7AG33_9BACT</name>
<keyword evidence="1" id="KW-0378">Hydrolase</keyword>
<dbReference type="NCBIfam" id="TIGR00277">
    <property type="entry name" value="HDIG"/>
    <property type="match status" value="1"/>
</dbReference>
<dbReference type="Proteomes" id="UP000671879">
    <property type="component" value="Chromosome"/>
</dbReference>
<dbReference type="InterPro" id="IPR003607">
    <property type="entry name" value="HD/PDEase_dom"/>
</dbReference>
<dbReference type="SMART" id="SM00471">
    <property type="entry name" value="HDc"/>
    <property type="match status" value="1"/>
</dbReference>